<sequence>MSNSGVSNCYVFKSRLQEYAQKVGLPTPVYEIIKEGPSHQPSFRSTVVVDNLRYDSLVGFLNRKAAEQSAAEVALMELANTGKSDDCVSQPVQETGLCKNLLQEYAQKMNYAIPLYVCERDESKGRVPIFSCTVDVGGMKYIGAAAKTKKEAEIKAARTALLAIQSSPGSNETSTEKPVYTVIPSKKGGTDTEISTLENLKPKKGLFKKKPHRKRRDGKKGNNMAMVHLGLGVDIGGHEGQQMDQTANSELPSVEATMNPGGGPKYELSSMEATMNPEGVDIGGHEGQQMDQTANSELPSVEATMNPEGGPKSELLSMEATMNPEGGQKYELSSMEATMNPEGGPIYKGDEVEKSATEESDTVNPEGGPKYELSSMEATMNPEGGPIYKGDEVEKSATEESDTVPCENADSTDEKLQDLSVEATMKPEGGPIYDANEVEIFATEESEVACNIVDPEDGKLQDLGFGQCVLKNPNGGDSTSEVSELKQNSGNRGGGFDGKPLLFHVSLCQGEEPRVADGLTPTACGGGAGSKQE</sequence>
<protein>
    <submittedName>
        <fullName evidence="1">Uncharacterized protein</fullName>
    </submittedName>
</protein>
<keyword evidence="2" id="KW-1185">Reference proteome</keyword>
<comment type="caution">
    <text evidence="1">The sequence shown here is derived from an EMBL/GenBank/DDBJ whole genome shotgun (WGS) entry which is preliminary data.</text>
</comment>
<organism evidence="1 2">
    <name type="scientific">Vaccinium darrowii</name>
    <dbReference type="NCBI Taxonomy" id="229202"/>
    <lineage>
        <taxon>Eukaryota</taxon>
        <taxon>Viridiplantae</taxon>
        <taxon>Streptophyta</taxon>
        <taxon>Embryophyta</taxon>
        <taxon>Tracheophyta</taxon>
        <taxon>Spermatophyta</taxon>
        <taxon>Magnoliopsida</taxon>
        <taxon>eudicotyledons</taxon>
        <taxon>Gunneridae</taxon>
        <taxon>Pentapetalae</taxon>
        <taxon>asterids</taxon>
        <taxon>Ericales</taxon>
        <taxon>Ericaceae</taxon>
        <taxon>Vaccinioideae</taxon>
        <taxon>Vaccinieae</taxon>
        <taxon>Vaccinium</taxon>
    </lineage>
</organism>
<evidence type="ECO:0000313" key="2">
    <source>
        <dbReference type="Proteomes" id="UP000828048"/>
    </source>
</evidence>
<evidence type="ECO:0000313" key="1">
    <source>
        <dbReference type="EMBL" id="KAH7850350.1"/>
    </source>
</evidence>
<proteinExistence type="predicted"/>
<gene>
    <name evidence="1" type="ORF">Vadar_031466</name>
</gene>
<dbReference type="Proteomes" id="UP000828048">
    <property type="component" value="Chromosome 7"/>
</dbReference>
<name>A0ACB7YAC4_9ERIC</name>
<accession>A0ACB7YAC4</accession>
<reference evidence="1 2" key="1">
    <citation type="journal article" date="2021" name="Hortic Res">
        <title>High-quality reference genome and annotation aids understanding of berry development for evergreen blueberry (Vaccinium darrowii).</title>
        <authorList>
            <person name="Yu J."/>
            <person name="Hulse-Kemp A.M."/>
            <person name="Babiker E."/>
            <person name="Staton M."/>
        </authorList>
    </citation>
    <scope>NUCLEOTIDE SEQUENCE [LARGE SCALE GENOMIC DNA]</scope>
    <source>
        <strain evidence="2">cv. NJ 8807/NJ 8810</strain>
        <tissue evidence="1">Young leaf</tissue>
    </source>
</reference>
<dbReference type="EMBL" id="CM037157">
    <property type="protein sequence ID" value="KAH7850350.1"/>
    <property type="molecule type" value="Genomic_DNA"/>
</dbReference>